<keyword evidence="1" id="KW-0732">Signal</keyword>
<dbReference type="InterPro" id="IPR000914">
    <property type="entry name" value="SBP_5_dom"/>
</dbReference>
<dbReference type="PANTHER" id="PTHR30290:SF83">
    <property type="entry name" value="ABC TRANSPORTER SUBSTRATE-BINDING PROTEIN"/>
    <property type="match status" value="1"/>
</dbReference>
<gene>
    <name evidence="3" type="ORF">LOC68_28060</name>
</gene>
<feature type="chain" id="PRO_5040736194" evidence="1">
    <location>
        <begin position="26"/>
        <end position="757"/>
    </location>
</feature>
<dbReference type="EMBL" id="JAJKFT010000010">
    <property type="protein sequence ID" value="MCC9632266.1"/>
    <property type="molecule type" value="Genomic_DNA"/>
</dbReference>
<dbReference type="InterPro" id="IPR039424">
    <property type="entry name" value="SBP_5"/>
</dbReference>
<feature type="domain" description="Solute-binding protein family 5" evidence="2">
    <location>
        <begin position="425"/>
        <end position="636"/>
    </location>
</feature>
<dbReference type="Gene3D" id="3.10.105.10">
    <property type="entry name" value="Dipeptide-binding Protein, Domain 3"/>
    <property type="match status" value="1"/>
</dbReference>
<dbReference type="SUPFAM" id="SSF53850">
    <property type="entry name" value="Periplasmic binding protein-like II"/>
    <property type="match status" value="1"/>
</dbReference>
<reference evidence="3" key="1">
    <citation type="submission" date="2021-11" db="EMBL/GenBank/DDBJ databases">
        <title>Genome sequence.</title>
        <authorList>
            <person name="Sun Q."/>
        </authorList>
    </citation>
    <scope>NUCLEOTIDE SEQUENCE</scope>
    <source>
        <strain evidence="3">JC732</strain>
    </source>
</reference>
<comment type="caution">
    <text evidence="3">The sequence shown here is derived from an EMBL/GenBank/DDBJ whole genome shotgun (WGS) entry which is preliminary data.</text>
</comment>
<sequence>MTRLSWTIRAILLCGVCLTTSTLAAQDTPPPRAVRPDDVPFERVIMREKNDYFELNIRPLVIPNGKFWDTMKETELVRIVTEDGRTLEVKRKFITSYVKFPQLLLDEANRLTSIGQLDAAYIFYDRLLSDYPQYEGLSTSLSGYLYENAKVAFRGEKYGEALGFLEEANSYRPPVDNLDTAINAAADKLIGNYVLKKEYASARDLIARLSQRRFGNVEAVAKWKAQLEGEAAQKRDEAKRLLAAGDLNGAFVAAKQMRFIYSDVSGGAELSEEIARRFPFIRVGVTVPSVTTNSASMTFAATRDRRLFQRNLTELIGFGADGSQYASPFGTLGRSAGGVEFSLLFRNPSEAYPCSAQLLTQPATSPRLALLQESLSYVDLENGRELRVQLKTPHVRPEALARLEVVDQLPEAVPYQDKTSGGLRRYVVNPNYAMRNPLQPQALEIENFQYSSRALASLRAGQVDVVDRLFPTQVDEAKADSSLVVDYYRTPSVHFLAPNFDNPLMQSPTFRRGLLYAINRGAILNGRLLAGAEIRGCHLISAPIPAGLEADDPAGYGYDNSINPRPYEPEMSVTLFRLALLELQQQAEAAGTEAPAMPKLLKLGHPDSEISRESITAIAKYLERVGFETEVVVTPPEAIRASDAGVDLLYVEACVQESLVDIPLLLSQCVPEEHQSRYLRAAVRRLNEATNWTQVRERFWTVHRLTYDETTLIPLWQMRDYFVRSAEFGGISRQPMTLFQDVERWSALSLSPGKGNN</sequence>
<keyword evidence="4" id="KW-1185">Reference proteome</keyword>
<evidence type="ECO:0000313" key="4">
    <source>
        <dbReference type="Proteomes" id="UP001139103"/>
    </source>
</evidence>
<evidence type="ECO:0000259" key="2">
    <source>
        <dbReference type="Pfam" id="PF00496"/>
    </source>
</evidence>
<dbReference type="GO" id="GO:1904680">
    <property type="term" value="F:peptide transmembrane transporter activity"/>
    <property type="evidence" value="ECO:0007669"/>
    <property type="project" value="TreeGrafter"/>
</dbReference>
<dbReference type="PANTHER" id="PTHR30290">
    <property type="entry name" value="PERIPLASMIC BINDING COMPONENT OF ABC TRANSPORTER"/>
    <property type="match status" value="1"/>
</dbReference>
<feature type="signal peptide" evidence="1">
    <location>
        <begin position="1"/>
        <end position="25"/>
    </location>
</feature>
<protein>
    <submittedName>
        <fullName evidence="3">ABC transporter substrate-binding protein</fullName>
    </submittedName>
</protein>
<dbReference type="RefSeq" id="WP_230225122.1">
    <property type="nucleotide sequence ID" value="NZ_JAJKFT010000010.1"/>
</dbReference>
<dbReference type="AlphaFoldDB" id="A0A9X1MT32"/>
<dbReference type="Pfam" id="PF00496">
    <property type="entry name" value="SBP_bac_5"/>
    <property type="match status" value="1"/>
</dbReference>
<name>A0A9X1MT32_9BACT</name>
<accession>A0A9X1MT32</accession>
<evidence type="ECO:0000256" key="1">
    <source>
        <dbReference type="SAM" id="SignalP"/>
    </source>
</evidence>
<evidence type="ECO:0000313" key="3">
    <source>
        <dbReference type="EMBL" id="MCC9632266.1"/>
    </source>
</evidence>
<dbReference type="GO" id="GO:0015833">
    <property type="term" value="P:peptide transport"/>
    <property type="evidence" value="ECO:0007669"/>
    <property type="project" value="TreeGrafter"/>
</dbReference>
<dbReference type="Proteomes" id="UP001139103">
    <property type="component" value="Unassembled WGS sequence"/>
</dbReference>
<dbReference type="Gene3D" id="3.40.190.10">
    <property type="entry name" value="Periplasmic binding protein-like II"/>
    <property type="match status" value="1"/>
</dbReference>
<proteinExistence type="predicted"/>
<organism evidence="3 4">
    <name type="scientific">Blastopirellula sediminis</name>
    <dbReference type="NCBI Taxonomy" id="2894196"/>
    <lineage>
        <taxon>Bacteria</taxon>
        <taxon>Pseudomonadati</taxon>
        <taxon>Planctomycetota</taxon>
        <taxon>Planctomycetia</taxon>
        <taxon>Pirellulales</taxon>
        <taxon>Pirellulaceae</taxon>
        <taxon>Blastopirellula</taxon>
    </lineage>
</organism>